<gene>
    <name evidence="2" type="ORF">HJG60_011143</name>
</gene>
<dbReference type="EMBL" id="JABVXQ010000006">
    <property type="protein sequence ID" value="KAF6104094.1"/>
    <property type="molecule type" value="Genomic_DNA"/>
</dbReference>
<evidence type="ECO:0000256" key="1">
    <source>
        <dbReference type="SAM" id="MobiDB-lite"/>
    </source>
</evidence>
<dbReference type="AlphaFoldDB" id="A0A834A208"/>
<accession>A0A834A208</accession>
<reference evidence="2 3" key="1">
    <citation type="journal article" date="2020" name="Nature">
        <title>Six reference-quality genomes reveal evolution of bat adaptations.</title>
        <authorList>
            <person name="Jebb D."/>
            <person name="Huang Z."/>
            <person name="Pippel M."/>
            <person name="Hughes G.M."/>
            <person name="Lavrichenko K."/>
            <person name="Devanna P."/>
            <person name="Winkler S."/>
            <person name="Jermiin L.S."/>
            <person name="Skirmuntt E.C."/>
            <person name="Katzourakis A."/>
            <person name="Burkitt-Gray L."/>
            <person name="Ray D.A."/>
            <person name="Sullivan K.A.M."/>
            <person name="Roscito J.G."/>
            <person name="Kirilenko B.M."/>
            <person name="Davalos L.M."/>
            <person name="Corthals A.P."/>
            <person name="Power M.L."/>
            <person name="Jones G."/>
            <person name="Ransome R.D."/>
            <person name="Dechmann D.K.N."/>
            <person name="Locatelli A.G."/>
            <person name="Puechmaille S.J."/>
            <person name="Fedrigo O."/>
            <person name="Jarvis E.D."/>
            <person name="Hiller M."/>
            <person name="Vernes S.C."/>
            <person name="Myers E.W."/>
            <person name="Teeling E.C."/>
        </authorList>
    </citation>
    <scope>NUCLEOTIDE SEQUENCE [LARGE SCALE GENOMIC DNA]</scope>
    <source>
        <strain evidence="2">Bat1K_MPI-CBG_1</strain>
    </source>
</reference>
<name>A0A834A208_9CHIR</name>
<protein>
    <submittedName>
        <fullName evidence="2">Uncharacterized protein</fullName>
    </submittedName>
</protein>
<proteinExistence type="predicted"/>
<sequence length="169" mass="18284">MTGTDPRTPFLCSAVISSQLRAVVWPRVDGPHTRGESPPARPWLQQSVGAVSAATRLPPFPHPTGSSACSCTSPPAPEYIFYLDVTITTQIGECVSPRHLCFQLVIDVPFGRRLLAHFPRPSAGATRKPPSTPQTLRAQPPPSDSASPSLNVTLQMSDVSWLSRLHICH</sequence>
<comment type="caution">
    <text evidence="2">The sequence shown here is derived from an EMBL/GenBank/DDBJ whole genome shotgun (WGS) entry which is preliminary data.</text>
</comment>
<organism evidence="2 3">
    <name type="scientific">Phyllostomus discolor</name>
    <name type="common">pale spear-nosed bat</name>
    <dbReference type="NCBI Taxonomy" id="89673"/>
    <lineage>
        <taxon>Eukaryota</taxon>
        <taxon>Metazoa</taxon>
        <taxon>Chordata</taxon>
        <taxon>Craniata</taxon>
        <taxon>Vertebrata</taxon>
        <taxon>Euteleostomi</taxon>
        <taxon>Mammalia</taxon>
        <taxon>Eutheria</taxon>
        <taxon>Laurasiatheria</taxon>
        <taxon>Chiroptera</taxon>
        <taxon>Yangochiroptera</taxon>
        <taxon>Phyllostomidae</taxon>
        <taxon>Phyllostominae</taxon>
        <taxon>Phyllostomus</taxon>
    </lineage>
</organism>
<feature type="region of interest" description="Disordered" evidence="1">
    <location>
        <begin position="120"/>
        <end position="150"/>
    </location>
</feature>
<dbReference type="Proteomes" id="UP000664940">
    <property type="component" value="Unassembled WGS sequence"/>
</dbReference>
<evidence type="ECO:0000313" key="3">
    <source>
        <dbReference type="Proteomes" id="UP000664940"/>
    </source>
</evidence>
<evidence type="ECO:0000313" key="2">
    <source>
        <dbReference type="EMBL" id="KAF6104094.1"/>
    </source>
</evidence>